<comment type="caution">
    <text evidence="1">The sequence shown here is derived from an EMBL/GenBank/DDBJ whole genome shotgun (WGS) entry which is preliminary data.</text>
</comment>
<protein>
    <submittedName>
        <fullName evidence="1">Uncharacterized protein</fullName>
    </submittedName>
</protein>
<gene>
    <name evidence="1" type="ORF">GGX14DRAFT_376872</name>
</gene>
<proteinExistence type="predicted"/>
<evidence type="ECO:0000313" key="1">
    <source>
        <dbReference type="EMBL" id="KAJ7195641.1"/>
    </source>
</evidence>
<evidence type="ECO:0000313" key="2">
    <source>
        <dbReference type="Proteomes" id="UP001219525"/>
    </source>
</evidence>
<dbReference type="EMBL" id="JARJCW010000089">
    <property type="protein sequence ID" value="KAJ7195641.1"/>
    <property type="molecule type" value="Genomic_DNA"/>
</dbReference>
<accession>A0AAD6UVV7</accession>
<reference evidence="1" key="1">
    <citation type="submission" date="2023-03" db="EMBL/GenBank/DDBJ databases">
        <title>Massive genome expansion in bonnet fungi (Mycena s.s.) driven by repeated elements and novel gene families across ecological guilds.</title>
        <authorList>
            <consortium name="Lawrence Berkeley National Laboratory"/>
            <person name="Harder C.B."/>
            <person name="Miyauchi S."/>
            <person name="Viragh M."/>
            <person name="Kuo A."/>
            <person name="Thoen E."/>
            <person name="Andreopoulos B."/>
            <person name="Lu D."/>
            <person name="Skrede I."/>
            <person name="Drula E."/>
            <person name="Henrissat B."/>
            <person name="Morin E."/>
            <person name="Kohler A."/>
            <person name="Barry K."/>
            <person name="LaButti K."/>
            <person name="Morin E."/>
            <person name="Salamov A."/>
            <person name="Lipzen A."/>
            <person name="Mereny Z."/>
            <person name="Hegedus B."/>
            <person name="Baldrian P."/>
            <person name="Stursova M."/>
            <person name="Weitz H."/>
            <person name="Taylor A."/>
            <person name="Grigoriev I.V."/>
            <person name="Nagy L.G."/>
            <person name="Martin F."/>
            <person name="Kauserud H."/>
        </authorList>
    </citation>
    <scope>NUCLEOTIDE SEQUENCE</scope>
    <source>
        <strain evidence="1">9144</strain>
    </source>
</reference>
<dbReference type="Proteomes" id="UP001219525">
    <property type="component" value="Unassembled WGS sequence"/>
</dbReference>
<sequence length="350" mass="38127">MPKPANKVYRLLASQKHGAPQFTPEPNENLPNEYRAVGVSIGDVGIWRDGSFVVLFNTCRPMVHSINSAADVPEGFTPFPLRTRDISKHRSYHSPGSIISSAKFSQISLSIGGSGFNFEEKAHLFCRRFVPVTVGGSITFSLRSKAAAILVLPDGASRENLIPVEAFRAYVRQCSRQWYAFAQDCVARTGGSLFVVTGCDKTTSWGIATASATSAAVGFSLKFAVLGVAEGTLAPQFEWQDFGSATVRTSSSSARAENQCIFIRGLVVPRRFPAVLTSVVNKILLRGLHADMFRRRAIQGSRIEALEVGTYLATEQIVSSEPVDDSDEADLQNEEIVSRPQTCYNRGLTP</sequence>
<dbReference type="AlphaFoldDB" id="A0AAD6UVV7"/>
<organism evidence="1 2">
    <name type="scientific">Mycena pura</name>
    <dbReference type="NCBI Taxonomy" id="153505"/>
    <lineage>
        <taxon>Eukaryota</taxon>
        <taxon>Fungi</taxon>
        <taxon>Dikarya</taxon>
        <taxon>Basidiomycota</taxon>
        <taxon>Agaricomycotina</taxon>
        <taxon>Agaricomycetes</taxon>
        <taxon>Agaricomycetidae</taxon>
        <taxon>Agaricales</taxon>
        <taxon>Marasmiineae</taxon>
        <taxon>Mycenaceae</taxon>
        <taxon>Mycena</taxon>
    </lineage>
</organism>
<keyword evidence="2" id="KW-1185">Reference proteome</keyword>
<name>A0AAD6UVV7_9AGAR</name>